<reference evidence="4 5" key="1">
    <citation type="submission" date="2019-08" db="EMBL/GenBank/DDBJ databases">
        <authorList>
            <person name="Peeters C."/>
        </authorList>
    </citation>
    <scope>NUCLEOTIDE SEQUENCE [LARGE SCALE GENOMIC DNA]</scope>
    <source>
        <strain evidence="4 5">LMG 31118</strain>
    </source>
</reference>
<organism evidence="4 5">
    <name type="scientific">Pandoraea captiosa</name>
    <dbReference type="NCBI Taxonomy" id="2508302"/>
    <lineage>
        <taxon>Bacteria</taxon>
        <taxon>Pseudomonadati</taxon>
        <taxon>Pseudomonadota</taxon>
        <taxon>Betaproteobacteria</taxon>
        <taxon>Burkholderiales</taxon>
        <taxon>Burkholderiaceae</taxon>
        <taxon>Pandoraea</taxon>
    </lineage>
</organism>
<dbReference type="SUPFAM" id="SSF55729">
    <property type="entry name" value="Acyl-CoA N-acyltransferases (Nat)"/>
    <property type="match status" value="1"/>
</dbReference>
<dbReference type="CDD" id="cd04301">
    <property type="entry name" value="NAT_SF"/>
    <property type="match status" value="1"/>
</dbReference>
<dbReference type="PANTHER" id="PTHR43877:SF2">
    <property type="entry name" value="AMINOALKYLPHOSPHONATE N-ACETYLTRANSFERASE-RELATED"/>
    <property type="match status" value="1"/>
</dbReference>
<keyword evidence="5" id="KW-1185">Reference proteome</keyword>
<keyword evidence="2" id="KW-0012">Acyltransferase</keyword>
<name>A0A5E4ZVY4_9BURK</name>
<dbReference type="PROSITE" id="PS51186">
    <property type="entry name" value="GNAT"/>
    <property type="match status" value="1"/>
</dbReference>
<evidence type="ECO:0000313" key="4">
    <source>
        <dbReference type="EMBL" id="VVE65464.1"/>
    </source>
</evidence>
<protein>
    <submittedName>
        <fullName evidence="4">GNAT family N-acetyltransferase</fullName>
    </submittedName>
</protein>
<dbReference type="Gene3D" id="3.40.630.30">
    <property type="match status" value="1"/>
</dbReference>
<dbReference type="Proteomes" id="UP000414136">
    <property type="component" value="Unassembled WGS sequence"/>
</dbReference>
<dbReference type="AlphaFoldDB" id="A0A5E4ZVY4"/>
<gene>
    <name evidence="4" type="ORF">PCA31118_02021</name>
</gene>
<evidence type="ECO:0000256" key="1">
    <source>
        <dbReference type="ARBA" id="ARBA00022679"/>
    </source>
</evidence>
<keyword evidence="1 4" id="KW-0808">Transferase</keyword>
<dbReference type="InterPro" id="IPR050832">
    <property type="entry name" value="Bact_Acetyltransf"/>
</dbReference>
<accession>A0A5E4ZVY4</accession>
<dbReference type="InterPro" id="IPR000182">
    <property type="entry name" value="GNAT_dom"/>
</dbReference>
<feature type="domain" description="N-acetyltransferase" evidence="3">
    <location>
        <begin position="13"/>
        <end position="160"/>
    </location>
</feature>
<evidence type="ECO:0000259" key="3">
    <source>
        <dbReference type="PROSITE" id="PS51186"/>
    </source>
</evidence>
<dbReference type="InterPro" id="IPR016181">
    <property type="entry name" value="Acyl_CoA_acyltransferase"/>
</dbReference>
<sequence>MDYRQRETMNPLLTFKHLETPGEVRSAYPVMKELRPHLASADAFAEQVQRQRGEAYRLLGAFDGERLLGLAGYRRMTNLIYGPFVYVDDLVVAADNKRGGVGSALLAEVRRIARDAGCAQFVLDTGLHMALAQRFYFRNGLLAKGMHFRQALDMTEEAVQ</sequence>
<dbReference type="EMBL" id="CABPSQ010000002">
    <property type="protein sequence ID" value="VVE65464.1"/>
    <property type="molecule type" value="Genomic_DNA"/>
</dbReference>
<dbReference type="Pfam" id="PF00583">
    <property type="entry name" value="Acetyltransf_1"/>
    <property type="match status" value="1"/>
</dbReference>
<proteinExistence type="predicted"/>
<evidence type="ECO:0000256" key="2">
    <source>
        <dbReference type="ARBA" id="ARBA00023315"/>
    </source>
</evidence>
<dbReference type="GO" id="GO:0016747">
    <property type="term" value="F:acyltransferase activity, transferring groups other than amino-acyl groups"/>
    <property type="evidence" value="ECO:0007669"/>
    <property type="project" value="InterPro"/>
</dbReference>
<evidence type="ECO:0000313" key="5">
    <source>
        <dbReference type="Proteomes" id="UP000414136"/>
    </source>
</evidence>
<dbReference type="PANTHER" id="PTHR43877">
    <property type="entry name" value="AMINOALKYLPHOSPHONATE N-ACETYLTRANSFERASE-RELATED-RELATED"/>
    <property type="match status" value="1"/>
</dbReference>